<name>A0ABW5FTY4_9PSEU</name>
<dbReference type="RefSeq" id="WP_378265623.1">
    <property type="nucleotide sequence ID" value="NZ_JBHUKR010000007.1"/>
</dbReference>
<evidence type="ECO:0000256" key="2">
    <source>
        <dbReference type="PROSITE-ProRule" id="PRU00335"/>
    </source>
</evidence>
<evidence type="ECO:0000259" key="3">
    <source>
        <dbReference type="PROSITE" id="PS50977"/>
    </source>
</evidence>
<dbReference type="Pfam" id="PF00440">
    <property type="entry name" value="TetR_N"/>
    <property type="match status" value="1"/>
</dbReference>
<dbReference type="Proteomes" id="UP001597417">
    <property type="component" value="Unassembled WGS sequence"/>
</dbReference>
<dbReference type="SUPFAM" id="SSF46689">
    <property type="entry name" value="Homeodomain-like"/>
    <property type="match status" value="1"/>
</dbReference>
<gene>
    <name evidence="4" type="ORF">ACFSXZ_15200</name>
</gene>
<dbReference type="PRINTS" id="PR00455">
    <property type="entry name" value="HTHTETR"/>
</dbReference>
<keyword evidence="1 2" id="KW-0238">DNA-binding</keyword>
<dbReference type="InterPro" id="IPR009057">
    <property type="entry name" value="Homeodomain-like_sf"/>
</dbReference>
<dbReference type="PANTHER" id="PTHR30055">
    <property type="entry name" value="HTH-TYPE TRANSCRIPTIONAL REGULATOR RUTR"/>
    <property type="match status" value="1"/>
</dbReference>
<organism evidence="4 5">
    <name type="scientific">Amycolatopsis pigmentata</name>
    <dbReference type="NCBI Taxonomy" id="450801"/>
    <lineage>
        <taxon>Bacteria</taxon>
        <taxon>Bacillati</taxon>
        <taxon>Actinomycetota</taxon>
        <taxon>Actinomycetes</taxon>
        <taxon>Pseudonocardiales</taxon>
        <taxon>Pseudonocardiaceae</taxon>
        <taxon>Amycolatopsis</taxon>
    </lineage>
</organism>
<feature type="DNA-binding region" description="H-T-H motif" evidence="2">
    <location>
        <begin position="37"/>
        <end position="56"/>
    </location>
</feature>
<evidence type="ECO:0000256" key="1">
    <source>
        <dbReference type="ARBA" id="ARBA00023125"/>
    </source>
</evidence>
<dbReference type="PANTHER" id="PTHR30055:SF226">
    <property type="entry name" value="HTH-TYPE TRANSCRIPTIONAL REGULATOR PKSA"/>
    <property type="match status" value="1"/>
</dbReference>
<evidence type="ECO:0000313" key="4">
    <source>
        <dbReference type="EMBL" id="MFD2417674.1"/>
    </source>
</evidence>
<dbReference type="EMBL" id="JBHUKR010000007">
    <property type="protein sequence ID" value="MFD2417674.1"/>
    <property type="molecule type" value="Genomic_DNA"/>
</dbReference>
<proteinExistence type="predicted"/>
<evidence type="ECO:0000313" key="5">
    <source>
        <dbReference type="Proteomes" id="UP001597417"/>
    </source>
</evidence>
<sequence>MAGVRRRTQAERRAATRTALLNSTVDCLAEYGYPNVTGAQIAARAGVTRGAQAHYFATKTELVVAALEHATERITEEFRERSPHRETEAEMVLALVDRLWELHQSPAFTAVVELWLAGRTDPALRAPVAMLNKQLNSVVAEILAERVPDFVARCDGAAVVTTALAAIRGVVLAGFVADGDSVEAVWRTTREQVGKLIATVTAG</sequence>
<accession>A0ABW5FTY4</accession>
<comment type="caution">
    <text evidence="4">The sequence shown here is derived from an EMBL/GenBank/DDBJ whole genome shotgun (WGS) entry which is preliminary data.</text>
</comment>
<dbReference type="PROSITE" id="PS50977">
    <property type="entry name" value="HTH_TETR_2"/>
    <property type="match status" value="1"/>
</dbReference>
<dbReference type="InterPro" id="IPR001647">
    <property type="entry name" value="HTH_TetR"/>
</dbReference>
<dbReference type="Gene3D" id="1.10.357.10">
    <property type="entry name" value="Tetracycline Repressor, domain 2"/>
    <property type="match status" value="1"/>
</dbReference>
<keyword evidence="5" id="KW-1185">Reference proteome</keyword>
<feature type="domain" description="HTH tetR-type" evidence="3">
    <location>
        <begin position="14"/>
        <end position="74"/>
    </location>
</feature>
<protein>
    <submittedName>
        <fullName evidence="4">TetR/AcrR family transcriptional regulator</fullName>
    </submittedName>
</protein>
<reference evidence="5" key="1">
    <citation type="journal article" date="2019" name="Int. J. Syst. Evol. Microbiol.">
        <title>The Global Catalogue of Microorganisms (GCM) 10K type strain sequencing project: providing services to taxonomists for standard genome sequencing and annotation.</title>
        <authorList>
            <consortium name="The Broad Institute Genomics Platform"/>
            <consortium name="The Broad Institute Genome Sequencing Center for Infectious Disease"/>
            <person name="Wu L."/>
            <person name="Ma J."/>
        </authorList>
    </citation>
    <scope>NUCLEOTIDE SEQUENCE [LARGE SCALE GENOMIC DNA]</scope>
    <source>
        <strain evidence="5">CGMCC 4.7645</strain>
    </source>
</reference>
<dbReference type="InterPro" id="IPR050109">
    <property type="entry name" value="HTH-type_TetR-like_transc_reg"/>
</dbReference>